<dbReference type="Proteomes" id="UP000590811">
    <property type="component" value="Unassembled WGS sequence"/>
</dbReference>
<evidence type="ECO:0000256" key="1">
    <source>
        <dbReference type="SAM" id="MobiDB-lite"/>
    </source>
</evidence>
<feature type="region of interest" description="Disordered" evidence="1">
    <location>
        <begin position="59"/>
        <end position="85"/>
    </location>
</feature>
<comment type="caution">
    <text evidence="2">The sequence shown here is derived from an EMBL/GenBank/DDBJ whole genome shotgun (WGS) entry which is preliminary data.</text>
</comment>
<reference evidence="2 3" key="1">
    <citation type="submission" date="2020-08" db="EMBL/GenBank/DDBJ databases">
        <title>Genomic Encyclopedia of Type Strains, Phase IV (KMG-V): Genome sequencing to study the core and pangenomes of soil and plant-associated prokaryotes.</title>
        <authorList>
            <person name="Whitman W."/>
        </authorList>
    </citation>
    <scope>NUCLEOTIDE SEQUENCE [LARGE SCALE GENOMIC DNA]</scope>
    <source>
        <strain evidence="2 3">B3ACCR2</strain>
    </source>
</reference>
<dbReference type="EMBL" id="JACHVT010000012">
    <property type="protein sequence ID" value="MBB2988448.1"/>
    <property type="molecule type" value="Genomic_DNA"/>
</dbReference>
<evidence type="ECO:0000313" key="3">
    <source>
        <dbReference type="Proteomes" id="UP000590811"/>
    </source>
</evidence>
<feature type="compositionally biased region" description="Low complexity" evidence="1">
    <location>
        <begin position="59"/>
        <end position="78"/>
    </location>
</feature>
<name>A0A839PW28_9MICO</name>
<sequence>MAMGNELVFVLDPDSLIGVLDEDVRAHMEADTDPEDLRYELIGEVDGCCSRSFTLSIGRCSRPGSDPSPPSTTGTSRPQHPRGPRRFSHFRVAEYGLENAEVPAVGISIWGRYWPVWADGRHERGGSGWNIPVDAELLEMAGQARQRWRQSCPRWNRRR</sequence>
<accession>A0A839PW28</accession>
<gene>
    <name evidence="2" type="ORF">FHW14_003642</name>
</gene>
<dbReference type="AlphaFoldDB" id="A0A839PW28"/>
<proteinExistence type="predicted"/>
<organism evidence="2 3">
    <name type="scientific">Terracoccus luteus</name>
    <dbReference type="NCBI Taxonomy" id="53356"/>
    <lineage>
        <taxon>Bacteria</taxon>
        <taxon>Bacillati</taxon>
        <taxon>Actinomycetota</taxon>
        <taxon>Actinomycetes</taxon>
        <taxon>Micrococcales</taxon>
        <taxon>Intrasporangiaceae</taxon>
        <taxon>Terracoccus</taxon>
    </lineage>
</organism>
<dbReference type="RefSeq" id="WP_184511398.1">
    <property type="nucleotide sequence ID" value="NZ_JACHVT010000012.1"/>
</dbReference>
<protein>
    <submittedName>
        <fullName evidence="2">Uncharacterized protein</fullName>
    </submittedName>
</protein>
<evidence type="ECO:0000313" key="2">
    <source>
        <dbReference type="EMBL" id="MBB2988448.1"/>
    </source>
</evidence>